<reference evidence="9" key="1">
    <citation type="submission" date="2021-04" db="EMBL/GenBank/DDBJ databases">
        <authorList>
            <consortium name="Molecular Ecology Group"/>
        </authorList>
    </citation>
    <scope>NUCLEOTIDE SEQUENCE</scope>
</reference>
<dbReference type="PROSITE" id="PS50158">
    <property type="entry name" value="ZF_CCHC"/>
    <property type="match status" value="2"/>
</dbReference>
<evidence type="ECO:0000256" key="6">
    <source>
        <dbReference type="PROSITE-ProRule" id="PRU00047"/>
    </source>
</evidence>
<feature type="compositionally biased region" description="Basic and acidic residues" evidence="7">
    <location>
        <begin position="144"/>
        <end position="159"/>
    </location>
</feature>
<dbReference type="SUPFAM" id="SSF57756">
    <property type="entry name" value="Retrovirus zinc finger-like domains"/>
    <property type="match status" value="1"/>
</dbReference>
<keyword evidence="4" id="KW-0479">Metal-binding</keyword>
<dbReference type="Pfam" id="PF00098">
    <property type="entry name" value="zf-CCHC"/>
    <property type="match status" value="1"/>
</dbReference>
<dbReference type="OrthoDB" id="407432at2759"/>
<accession>A0A8S3ZCA6</accession>
<name>A0A8S3ZCA6_9EUPU</name>
<keyword evidence="10" id="KW-1185">Reference proteome</keyword>
<dbReference type="EMBL" id="CAJHNH020002079">
    <property type="protein sequence ID" value="CAG5125515.1"/>
    <property type="molecule type" value="Genomic_DNA"/>
</dbReference>
<keyword evidence="6" id="KW-0863">Zinc-finger</keyword>
<evidence type="ECO:0000256" key="4">
    <source>
        <dbReference type="ARBA" id="ARBA00022723"/>
    </source>
</evidence>
<dbReference type="GO" id="GO:0050265">
    <property type="term" value="F:RNA uridylyltransferase activity"/>
    <property type="evidence" value="ECO:0007669"/>
    <property type="project" value="TreeGrafter"/>
</dbReference>
<comment type="cofactor">
    <cofactor evidence="1">
        <name>Mn(2+)</name>
        <dbReference type="ChEBI" id="CHEBI:29035"/>
    </cofactor>
</comment>
<dbReference type="Gene3D" id="1.10.1410.10">
    <property type="match status" value="2"/>
</dbReference>
<dbReference type="GO" id="GO:0031123">
    <property type="term" value="P:RNA 3'-end processing"/>
    <property type="evidence" value="ECO:0007669"/>
    <property type="project" value="TreeGrafter"/>
</dbReference>
<protein>
    <recommendedName>
        <fullName evidence="8">CCHC-type domain-containing protein</fullName>
    </recommendedName>
</protein>
<dbReference type="InterPro" id="IPR002058">
    <property type="entry name" value="PAP_assoc"/>
</dbReference>
<proteinExistence type="predicted"/>
<evidence type="ECO:0000259" key="8">
    <source>
        <dbReference type="PROSITE" id="PS50158"/>
    </source>
</evidence>
<dbReference type="GO" id="GO:0003676">
    <property type="term" value="F:nucleic acid binding"/>
    <property type="evidence" value="ECO:0007669"/>
    <property type="project" value="InterPro"/>
</dbReference>
<dbReference type="PANTHER" id="PTHR12271:SF66">
    <property type="entry name" value="TERMINAL URIDYLYLTRANSFERASE TAILOR"/>
    <property type="match status" value="1"/>
</dbReference>
<sequence>NNMSVGELWLRLLRYYSLEFDAPNTVVSIRSNQEIPRTTKPWNNKKLAVEDPYMLKKNVTRTVGNSHLYEYWQDSIRRALRYFGLPRTSAEKIFIPVQEHKKVALKRTSQRLELREQDKESSVGSCVHDSRVKIVDSVNAESVDSNKRDSPDKKEKPIEKDCNSPVVIAPNPLLLGRVIHPSKGPILMCTFCDKEGHLKNDCPDNNLPEVDTLPPLTPFHITVLSETLSKVPAEVGLSGERLVEREVFMRGLEEFIQVQFTDAKLSLFGSSCNGFGFDKSDMDICLTFTQRKIGDKVMVIESLARKMKQHLDLTNVQAIPTAKVPIVKFTVKKTGLEGDISLYNTLAEQNTKLLLCYNKIDPRVNTLGYAIKTFAKVCDIGDASRGSLSSYAYILMMLYYLQQVEPPVIPVLQELYRGDKKPQRLVEGWDAWFQDDLSLLDELWPEKGKNSMSVAELWLGFLCFYVEEFKYKEHVVSIRQRKPLTRFEKLWNGPCIAIEDPFDLSHNLGSALTRTMNNFIFKTFINGRMLYGSPIDENMDMFNKYQRPSDYFFDTDLLSESRPPNVRGCRRCGKVGHLVRHCPAILKDKEDEQKRLQQQLQQQKQQQQQKQVQQEWT</sequence>
<evidence type="ECO:0000313" key="10">
    <source>
        <dbReference type="Proteomes" id="UP000678393"/>
    </source>
</evidence>
<feature type="compositionally biased region" description="Low complexity" evidence="7">
    <location>
        <begin position="596"/>
        <end position="617"/>
    </location>
</feature>
<evidence type="ECO:0000256" key="7">
    <source>
        <dbReference type="SAM" id="MobiDB-lite"/>
    </source>
</evidence>
<keyword evidence="3" id="KW-0808">Transferase</keyword>
<dbReference type="Gene3D" id="3.30.460.10">
    <property type="entry name" value="Beta Polymerase, domain 2"/>
    <property type="match status" value="1"/>
</dbReference>
<dbReference type="AlphaFoldDB" id="A0A8S3ZCA6"/>
<dbReference type="SMART" id="SM00343">
    <property type="entry name" value="ZnF_C2HC"/>
    <property type="match status" value="2"/>
</dbReference>
<dbReference type="InterPro" id="IPR043519">
    <property type="entry name" value="NT_sf"/>
</dbReference>
<feature type="region of interest" description="Disordered" evidence="7">
    <location>
        <begin position="138"/>
        <end position="159"/>
    </location>
</feature>
<dbReference type="Pfam" id="PF03828">
    <property type="entry name" value="PAP_assoc"/>
    <property type="match status" value="2"/>
</dbReference>
<feature type="non-terminal residue" evidence="9">
    <location>
        <position position="617"/>
    </location>
</feature>
<dbReference type="Proteomes" id="UP000678393">
    <property type="component" value="Unassembled WGS sequence"/>
</dbReference>
<keyword evidence="6" id="KW-0862">Zinc</keyword>
<dbReference type="PANTHER" id="PTHR12271">
    <property type="entry name" value="POLY A POLYMERASE CID PAP -RELATED"/>
    <property type="match status" value="1"/>
</dbReference>
<evidence type="ECO:0000313" key="9">
    <source>
        <dbReference type="EMBL" id="CAG5125515.1"/>
    </source>
</evidence>
<organism evidence="9 10">
    <name type="scientific">Candidula unifasciata</name>
    <dbReference type="NCBI Taxonomy" id="100452"/>
    <lineage>
        <taxon>Eukaryota</taxon>
        <taxon>Metazoa</taxon>
        <taxon>Spiralia</taxon>
        <taxon>Lophotrochozoa</taxon>
        <taxon>Mollusca</taxon>
        <taxon>Gastropoda</taxon>
        <taxon>Heterobranchia</taxon>
        <taxon>Euthyneura</taxon>
        <taxon>Panpulmonata</taxon>
        <taxon>Eupulmonata</taxon>
        <taxon>Stylommatophora</taxon>
        <taxon>Helicina</taxon>
        <taxon>Helicoidea</taxon>
        <taxon>Geomitridae</taxon>
        <taxon>Candidula</taxon>
    </lineage>
</organism>
<dbReference type="GO" id="GO:0008270">
    <property type="term" value="F:zinc ion binding"/>
    <property type="evidence" value="ECO:0007669"/>
    <property type="project" value="UniProtKB-KW"/>
</dbReference>
<dbReference type="FunFam" id="1.10.1410.10:FF:000002">
    <property type="entry name" value="terminal uridylyltransferase 4 isoform X1"/>
    <property type="match status" value="1"/>
</dbReference>
<dbReference type="Pfam" id="PF22600">
    <property type="entry name" value="MTPAP-like_central"/>
    <property type="match status" value="1"/>
</dbReference>
<evidence type="ECO:0000256" key="3">
    <source>
        <dbReference type="ARBA" id="ARBA00022679"/>
    </source>
</evidence>
<evidence type="ECO:0000256" key="1">
    <source>
        <dbReference type="ARBA" id="ARBA00001936"/>
    </source>
</evidence>
<evidence type="ECO:0000256" key="2">
    <source>
        <dbReference type="ARBA" id="ARBA00001946"/>
    </source>
</evidence>
<feature type="domain" description="CCHC-type" evidence="8">
    <location>
        <begin position="569"/>
        <end position="583"/>
    </location>
</feature>
<keyword evidence="5" id="KW-0460">Magnesium</keyword>
<feature type="non-terminal residue" evidence="9">
    <location>
        <position position="1"/>
    </location>
</feature>
<dbReference type="InterPro" id="IPR001878">
    <property type="entry name" value="Znf_CCHC"/>
</dbReference>
<feature type="region of interest" description="Disordered" evidence="7">
    <location>
        <begin position="591"/>
        <end position="617"/>
    </location>
</feature>
<dbReference type="InterPro" id="IPR054708">
    <property type="entry name" value="MTPAP-like_central"/>
</dbReference>
<comment type="caution">
    <text evidence="9">The sequence shown here is derived from an EMBL/GenBank/DDBJ whole genome shotgun (WGS) entry which is preliminary data.</text>
</comment>
<gene>
    <name evidence="9" type="ORF">CUNI_LOCUS11073</name>
</gene>
<dbReference type="SUPFAM" id="SSF81301">
    <property type="entry name" value="Nucleotidyltransferase"/>
    <property type="match status" value="1"/>
</dbReference>
<dbReference type="CDD" id="cd05402">
    <property type="entry name" value="NT_PAP_TUTase"/>
    <property type="match status" value="1"/>
</dbReference>
<feature type="domain" description="CCHC-type" evidence="8">
    <location>
        <begin position="189"/>
        <end position="204"/>
    </location>
</feature>
<dbReference type="SUPFAM" id="SSF81631">
    <property type="entry name" value="PAP/OAS1 substrate-binding domain"/>
    <property type="match status" value="2"/>
</dbReference>
<evidence type="ECO:0000256" key="5">
    <source>
        <dbReference type="ARBA" id="ARBA00022842"/>
    </source>
</evidence>
<dbReference type="InterPro" id="IPR036875">
    <property type="entry name" value="Znf_CCHC_sf"/>
</dbReference>
<comment type="cofactor">
    <cofactor evidence="2">
        <name>Mg(2+)</name>
        <dbReference type="ChEBI" id="CHEBI:18420"/>
    </cofactor>
</comment>